<name>A0ABP1CS74_9APHY</name>
<evidence type="ECO:0000313" key="2">
    <source>
        <dbReference type="EMBL" id="CAL1698541.1"/>
    </source>
</evidence>
<evidence type="ECO:0000256" key="1">
    <source>
        <dbReference type="SAM" id="MobiDB-lite"/>
    </source>
</evidence>
<feature type="compositionally biased region" description="Polar residues" evidence="1">
    <location>
        <begin position="127"/>
        <end position="145"/>
    </location>
</feature>
<protein>
    <submittedName>
        <fullName evidence="2">Uncharacterized protein</fullName>
    </submittedName>
</protein>
<proteinExistence type="predicted"/>
<reference evidence="3" key="1">
    <citation type="submission" date="2024-04" db="EMBL/GenBank/DDBJ databases">
        <authorList>
            <person name="Shaw F."/>
            <person name="Minotto A."/>
        </authorList>
    </citation>
    <scope>NUCLEOTIDE SEQUENCE [LARGE SCALE GENOMIC DNA]</scope>
</reference>
<accession>A0ABP1CS74</accession>
<dbReference type="Proteomes" id="UP001497453">
    <property type="component" value="Chromosome 10"/>
</dbReference>
<dbReference type="EMBL" id="OZ037953">
    <property type="protein sequence ID" value="CAL1698541.1"/>
    <property type="molecule type" value="Genomic_DNA"/>
</dbReference>
<organism evidence="2 3">
    <name type="scientific">Somion occarium</name>
    <dbReference type="NCBI Taxonomy" id="3059160"/>
    <lineage>
        <taxon>Eukaryota</taxon>
        <taxon>Fungi</taxon>
        <taxon>Dikarya</taxon>
        <taxon>Basidiomycota</taxon>
        <taxon>Agaricomycotina</taxon>
        <taxon>Agaricomycetes</taxon>
        <taxon>Polyporales</taxon>
        <taxon>Cerrenaceae</taxon>
        <taxon>Somion</taxon>
    </lineage>
</organism>
<keyword evidence="3" id="KW-1185">Reference proteome</keyword>
<feature type="region of interest" description="Disordered" evidence="1">
    <location>
        <begin position="118"/>
        <end position="150"/>
    </location>
</feature>
<sequence length="184" mass="20464">MSRGDTNAGRLANVLPTTGGQVFLSRSKALLLSKEPVIHLDDNRAPSQHAPAPTLQLIDLPFLMLSLLDAREPAYPSPSAPTSHVHWEQSCIGGALEFHPHMLLVPFTFNKHRRSSQAMISPGPAISQRTGSSTRSMQPSPTNSIHVRPSRELDDNYDERLQRLSCTSTVWKSTSYWVMYQGIY</sequence>
<evidence type="ECO:0000313" key="3">
    <source>
        <dbReference type="Proteomes" id="UP001497453"/>
    </source>
</evidence>
<gene>
    <name evidence="2" type="ORF">GFSPODELE1_LOCUS2198</name>
</gene>